<evidence type="ECO:0000313" key="1">
    <source>
        <dbReference type="EMBL" id="KAG9929043.1"/>
    </source>
</evidence>
<reference evidence="1" key="2">
    <citation type="submission" date="2021-08" db="EMBL/GenBank/DDBJ databases">
        <authorList>
            <person name="Gostincar C."/>
            <person name="Sun X."/>
            <person name="Song Z."/>
            <person name="Gunde-Cimerman N."/>
        </authorList>
    </citation>
    <scope>NUCLEOTIDE SEQUENCE</scope>
    <source>
        <strain evidence="1">EXF-9298</strain>
    </source>
</reference>
<gene>
    <name evidence="1" type="ORF">KCU98_g20910</name>
</gene>
<proteinExistence type="predicted"/>
<dbReference type="AlphaFoldDB" id="A0A9P8JIC5"/>
<organism evidence="1 2">
    <name type="scientific">Aureobasidium melanogenum</name>
    <name type="common">Aureobasidium pullulans var. melanogenum</name>
    <dbReference type="NCBI Taxonomy" id="46634"/>
    <lineage>
        <taxon>Eukaryota</taxon>
        <taxon>Fungi</taxon>
        <taxon>Dikarya</taxon>
        <taxon>Ascomycota</taxon>
        <taxon>Pezizomycotina</taxon>
        <taxon>Dothideomycetes</taxon>
        <taxon>Dothideomycetidae</taxon>
        <taxon>Dothideales</taxon>
        <taxon>Saccotheciaceae</taxon>
        <taxon>Aureobasidium</taxon>
    </lineage>
</organism>
<dbReference type="EMBL" id="JAHFXS010006949">
    <property type="protein sequence ID" value="KAG9929043.1"/>
    <property type="molecule type" value="Genomic_DNA"/>
</dbReference>
<dbReference type="Proteomes" id="UP000729357">
    <property type="component" value="Unassembled WGS sequence"/>
</dbReference>
<feature type="non-terminal residue" evidence="1">
    <location>
        <position position="105"/>
    </location>
</feature>
<comment type="caution">
    <text evidence="1">The sequence shown here is derived from an EMBL/GenBank/DDBJ whole genome shotgun (WGS) entry which is preliminary data.</text>
</comment>
<accession>A0A9P8JIC5</accession>
<evidence type="ECO:0000313" key="2">
    <source>
        <dbReference type="Proteomes" id="UP000729357"/>
    </source>
</evidence>
<sequence>MGQLSLYVYNRSMQVYELFCCNADVDASKKTSLPHQLVEQTLLLYQFGRRIELGHTSMVKYHDAVTVKNRVDAVGDRNDRPILEHVASESGLQQCIRLHINSGLE</sequence>
<keyword evidence="2" id="KW-1185">Reference proteome</keyword>
<reference evidence="1" key="1">
    <citation type="journal article" date="2021" name="J Fungi (Basel)">
        <title>Virulence traits and population genomics of the black yeast Aureobasidium melanogenum.</title>
        <authorList>
            <person name="Cernosa A."/>
            <person name="Sun X."/>
            <person name="Gostincar C."/>
            <person name="Fang C."/>
            <person name="Gunde-Cimerman N."/>
            <person name="Song Z."/>
        </authorList>
    </citation>
    <scope>NUCLEOTIDE SEQUENCE</scope>
    <source>
        <strain evidence="1">EXF-9298</strain>
    </source>
</reference>
<name>A0A9P8JIC5_AURME</name>
<protein>
    <submittedName>
        <fullName evidence="1">Uncharacterized protein</fullName>
    </submittedName>
</protein>